<gene>
    <name evidence="2" type="ORF">SARC_00118</name>
</gene>
<dbReference type="EMBL" id="KQ241598">
    <property type="protein sequence ID" value="KNC87861.1"/>
    <property type="molecule type" value="Genomic_DNA"/>
</dbReference>
<protein>
    <submittedName>
        <fullName evidence="2">Uncharacterized protein</fullName>
    </submittedName>
</protein>
<keyword evidence="3" id="KW-1185">Reference proteome</keyword>
<feature type="region of interest" description="Disordered" evidence="1">
    <location>
        <begin position="1"/>
        <end position="88"/>
    </location>
</feature>
<sequence length="163" mass="18752">MGIFKKLKKALTPGKQSKDKYTDSSSDDAVRRQSRQSRRRQSSIYTVDYNDLPDEQGNRTRPSRRQSPSTPVPQYPTATRSTTNFEHLYRYGSPYTSRRFDRTTSSKPTNPHLVARVRPSDIRLRETPRLILTTLSDSLDAPVSSGHLDMGMFRNRSTQSVLW</sequence>
<name>A0A0L0GG95_9EUKA</name>
<dbReference type="AlphaFoldDB" id="A0A0L0GG95"/>
<evidence type="ECO:0000313" key="3">
    <source>
        <dbReference type="Proteomes" id="UP000054560"/>
    </source>
</evidence>
<dbReference type="GeneID" id="25900622"/>
<evidence type="ECO:0000256" key="1">
    <source>
        <dbReference type="SAM" id="MobiDB-lite"/>
    </source>
</evidence>
<dbReference type="Proteomes" id="UP000054560">
    <property type="component" value="Unassembled WGS sequence"/>
</dbReference>
<proteinExistence type="predicted"/>
<feature type="compositionally biased region" description="Basic residues" evidence="1">
    <location>
        <begin position="32"/>
        <end position="41"/>
    </location>
</feature>
<feature type="compositionally biased region" description="Polar residues" evidence="1">
    <location>
        <begin position="76"/>
        <end position="85"/>
    </location>
</feature>
<organism evidence="2 3">
    <name type="scientific">Sphaeroforma arctica JP610</name>
    <dbReference type="NCBI Taxonomy" id="667725"/>
    <lineage>
        <taxon>Eukaryota</taxon>
        <taxon>Ichthyosporea</taxon>
        <taxon>Ichthyophonida</taxon>
        <taxon>Sphaeroforma</taxon>
    </lineage>
</organism>
<evidence type="ECO:0000313" key="2">
    <source>
        <dbReference type="EMBL" id="KNC87861.1"/>
    </source>
</evidence>
<accession>A0A0L0GG95</accession>
<reference evidence="2 3" key="1">
    <citation type="submission" date="2011-02" db="EMBL/GenBank/DDBJ databases">
        <title>The Genome Sequence of Sphaeroforma arctica JP610.</title>
        <authorList>
            <consortium name="The Broad Institute Genome Sequencing Platform"/>
            <person name="Russ C."/>
            <person name="Cuomo C."/>
            <person name="Young S.K."/>
            <person name="Zeng Q."/>
            <person name="Gargeya S."/>
            <person name="Alvarado L."/>
            <person name="Berlin A."/>
            <person name="Chapman S.B."/>
            <person name="Chen Z."/>
            <person name="Freedman E."/>
            <person name="Gellesch M."/>
            <person name="Goldberg J."/>
            <person name="Griggs A."/>
            <person name="Gujja S."/>
            <person name="Heilman E."/>
            <person name="Heiman D."/>
            <person name="Howarth C."/>
            <person name="Mehta T."/>
            <person name="Neiman D."/>
            <person name="Pearson M."/>
            <person name="Roberts A."/>
            <person name="Saif S."/>
            <person name="Shea T."/>
            <person name="Shenoy N."/>
            <person name="Sisk P."/>
            <person name="Stolte C."/>
            <person name="Sykes S."/>
            <person name="White J."/>
            <person name="Yandava C."/>
            <person name="Burger G."/>
            <person name="Gray M.W."/>
            <person name="Holland P.W.H."/>
            <person name="King N."/>
            <person name="Lang F.B.F."/>
            <person name="Roger A.J."/>
            <person name="Ruiz-Trillo I."/>
            <person name="Haas B."/>
            <person name="Nusbaum C."/>
            <person name="Birren B."/>
        </authorList>
    </citation>
    <scope>NUCLEOTIDE SEQUENCE [LARGE SCALE GENOMIC DNA]</scope>
    <source>
        <strain evidence="2 3">JP610</strain>
    </source>
</reference>
<dbReference type="RefSeq" id="XP_014161763.1">
    <property type="nucleotide sequence ID" value="XM_014306288.1"/>
</dbReference>